<dbReference type="PANTHER" id="PTHR11505">
    <property type="entry name" value="L1 TRANSPOSABLE ELEMENT-RELATED"/>
    <property type="match status" value="1"/>
</dbReference>
<dbReference type="Gene3D" id="3.30.70.1820">
    <property type="entry name" value="L1 transposable element, RRM domain"/>
    <property type="match status" value="1"/>
</dbReference>
<dbReference type="Proteomes" id="UP001460270">
    <property type="component" value="Unassembled WGS sequence"/>
</dbReference>
<organism evidence="2 3">
    <name type="scientific">Mugilogobius chulae</name>
    <name type="common">yellowstripe goby</name>
    <dbReference type="NCBI Taxonomy" id="88201"/>
    <lineage>
        <taxon>Eukaryota</taxon>
        <taxon>Metazoa</taxon>
        <taxon>Chordata</taxon>
        <taxon>Craniata</taxon>
        <taxon>Vertebrata</taxon>
        <taxon>Euteleostomi</taxon>
        <taxon>Actinopterygii</taxon>
        <taxon>Neopterygii</taxon>
        <taxon>Teleostei</taxon>
        <taxon>Neoteleostei</taxon>
        <taxon>Acanthomorphata</taxon>
        <taxon>Gobiaria</taxon>
        <taxon>Gobiiformes</taxon>
        <taxon>Gobioidei</taxon>
        <taxon>Gobiidae</taxon>
        <taxon>Gobionellinae</taxon>
        <taxon>Mugilogobius</taxon>
    </lineage>
</organism>
<evidence type="ECO:0000313" key="2">
    <source>
        <dbReference type="EMBL" id="KAK7879864.1"/>
    </source>
</evidence>
<feature type="region of interest" description="Disordered" evidence="1">
    <location>
        <begin position="18"/>
        <end position="57"/>
    </location>
</feature>
<feature type="compositionally biased region" description="Polar residues" evidence="1">
    <location>
        <begin position="27"/>
        <end position="37"/>
    </location>
</feature>
<name>A0AAW0MI22_9GOBI</name>
<feature type="compositionally biased region" description="Basic residues" evidence="1">
    <location>
        <begin position="38"/>
        <end position="47"/>
    </location>
</feature>
<gene>
    <name evidence="2" type="ORF">WMY93_033462</name>
</gene>
<dbReference type="EMBL" id="JBBPFD010000183">
    <property type="protein sequence ID" value="KAK7879864.1"/>
    <property type="molecule type" value="Genomic_DNA"/>
</dbReference>
<evidence type="ECO:0000256" key="1">
    <source>
        <dbReference type="SAM" id="MobiDB-lite"/>
    </source>
</evidence>
<proteinExistence type="predicted"/>
<comment type="caution">
    <text evidence="2">The sequence shown here is derived from an EMBL/GenBank/DDBJ whole genome shotgun (WGS) entry which is preliminary data.</text>
</comment>
<dbReference type="AlphaFoldDB" id="A0AAW0MI22"/>
<sequence>MEMHSYARAFDEQLDKMDKILSEVRGESQTQEDSTAKPSRRPAKKSKTFQSDEGEDDKIPTALATLLSVVQNVEKMQVETLNKLTSLESSVNKNTCNIKTLSESMDAMGKQMEEICSETTSVQAKVNLLEKENLALRNKCDQLDAYSRRLNLRVSGVPEHAAEDVKKIVIDLFGLISPSIAHQLPLTVDVAHRLGPRSGDARSSRRIIVRFLSRSHRDRVWRDARTAAVLKEKKITLSEDLTQETREARNQLWPLVEKARSEGKKAGFRGHSPLLRARSSLLRTPNPSEARRL</sequence>
<protein>
    <submittedName>
        <fullName evidence="2">Uncharacterized protein</fullName>
    </submittedName>
</protein>
<keyword evidence="3" id="KW-1185">Reference proteome</keyword>
<evidence type="ECO:0000313" key="3">
    <source>
        <dbReference type="Proteomes" id="UP001460270"/>
    </source>
</evidence>
<accession>A0AAW0MI22</accession>
<reference evidence="3" key="1">
    <citation type="submission" date="2024-04" db="EMBL/GenBank/DDBJ databases">
        <title>Salinicola lusitanus LLJ914,a marine bacterium isolated from the Okinawa Trough.</title>
        <authorList>
            <person name="Li J."/>
        </authorList>
    </citation>
    <scope>NUCLEOTIDE SEQUENCE [LARGE SCALE GENOMIC DNA]</scope>
</reference>
<dbReference type="InterPro" id="IPR004244">
    <property type="entry name" value="Transposase_22"/>
</dbReference>